<dbReference type="PRINTS" id="PR00689">
    <property type="entry name" value="ACOABINDINGP"/>
</dbReference>
<dbReference type="Proteomes" id="UP001153069">
    <property type="component" value="Unassembled WGS sequence"/>
</dbReference>
<dbReference type="PANTHER" id="PTHR23310:SF62">
    <property type="entry name" value="ACYL-COA BINDING PROTEIN 1, ISOFORM A"/>
    <property type="match status" value="1"/>
</dbReference>
<dbReference type="InterPro" id="IPR000582">
    <property type="entry name" value="Acyl-CoA-binding_protein"/>
</dbReference>
<dbReference type="Pfam" id="PF00887">
    <property type="entry name" value="ACBP"/>
    <property type="match status" value="1"/>
</dbReference>
<accession>A0A9N8DE76</accession>
<dbReference type="Gene3D" id="1.20.80.10">
    <property type="match status" value="1"/>
</dbReference>
<evidence type="ECO:0000313" key="4">
    <source>
        <dbReference type="EMBL" id="CAB9501632.1"/>
    </source>
</evidence>
<dbReference type="GO" id="GO:0006631">
    <property type="term" value="P:fatty acid metabolic process"/>
    <property type="evidence" value="ECO:0007669"/>
    <property type="project" value="TreeGrafter"/>
</dbReference>
<gene>
    <name evidence="4" type="ORF">SEMRO_114_G056250.1</name>
</gene>
<dbReference type="EMBL" id="CAICTM010000113">
    <property type="protein sequence ID" value="CAB9501632.1"/>
    <property type="molecule type" value="Genomic_DNA"/>
</dbReference>
<evidence type="ECO:0000256" key="1">
    <source>
        <dbReference type="ARBA" id="ARBA00005567"/>
    </source>
</evidence>
<dbReference type="InterPro" id="IPR035984">
    <property type="entry name" value="Acyl-CoA-binding_sf"/>
</dbReference>
<organism evidence="4 5">
    <name type="scientific">Seminavis robusta</name>
    <dbReference type="NCBI Taxonomy" id="568900"/>
    <lineage>
        <taxon>Eukaryota</taxon>
        <taxon>Sar</taxon>
        <taxon>Stramenopiles</taxon>
        <taxon>Ochrophyta</taxon>
        <taxon>Bacillariophyta</taxon>
        <taxon>Bacillariophyceae</taxon>
        <taxon>Bacillariophycidae</taxon>
        <taxon>Naviculales</taxon>
        <taxon>Naviculaceae</taxon>
        <taxon>Seminavis</taxon>
    </lineage>
</organism>
<dbReference type="SUPFAM" id="SSF47027">
    <property type="entry name" value="Acyl-CoA binding protein"/>
    <property type="match status" value="1"/>
</dbReference>
<keyword evidence="2" id="KW-0446">Lipid-binding</keyword>
<protein>
    <submittedName>
        <fullName evidence="4">Acyl-CoA-binding</fullName>
    </submittedName>
</protein>
<sequence>MSIELQETFDKAVKFASSPECGKLGLSTNQKGHLYAYFKQANLGDCNGSRPGMFNLVAREKYDAWKTCEGMEKEEAMKKYIAIIEGVAPEFK</sequence>
<dbReference type="PANTHER" id="PTHR23310">
    <property type="entry name" value="ACYL-COA-BINDING PROTEIN, ACBP"/>
    <property type="match status" value="1"/>
</dbReference>
<dbReference type="PROSITE" id="PS51228">
    <property type="entry name" value="ACB_2"/>
    <property type="match status" value="1"/>
</dbReference>
<evidence type="ECO:0000313" key="5">
    <source>
        <dbReference type="Proteomes" id="UP001153069"/>
    </source>
</evidence>
<evidence type="ECO:0000259" key="3">
    <source>
        <dbReference type="PROSITE" id="PS51228"/>
    </source>
</evidence>
<proteinExistence type="inferred from homology"/>
<dbReference type="AlphaFoldDB" id="A0A9N8DE76"/>
<feature type="domain" description="ACB" evidence="3">
    <location>
        <begin position="5"/>
        <end position="92"/>
    </location>
</feature>
<dbReference type="InterPro" id="IPR014352">
    <property type="entry name" value="FERM/acyl-CoA-bd_prot_sf"/>
</dbReference>
<reference evidence="4" key="1">
    <citation type="submission" date="2020-06" db="EMBL/GenBank/DDBJ databases">
        <authorList>
            <consortium name="Plant Systems Biology data submission"/>
        </authorList>
    </citation>
    <scope>NUCLEOTIDE SEQUENCE</scope>
    <source>
        <strain evidence="4">D6</strain>
    </source>
</reference>
<dbReference type="OrthoDB" id="346910at2759"/>
<name>A0A9N8DE76_9STRA</name>
<dbReference type="GO" id="GO:0000062">
    <property type="term" value="F:fatty-acyl-CoA binding"/>
    <property type="evidence" value="ECO:0007669"/>
    <property type="project" value="InterPro"/>
</dbReference>
<evidence type="ECO:0000256" key="2">
    <source>
        <dbReference type="ARBA" id="ARBA00023121"/>
    </source>
</evidence>
<comment type="similarity">
    <text evidence="1">Belongs to the ACBP family.</text>
</comment>
<comment type="caution">
    <text evidence="4">The sequence shown here is derived from an EMBL/GenBank/DDBJ whole genome shotgun (WGS) entry which is preliminary data.</text>
</comment>
<keyword evidence="5" id="KW-1185">Reference proteome</keyword>